<dbReference type="Gene3D" id="2.30.38.10">
    <property type="entry name" value="Luciferase, Domain 3"/>
    <property type="match status" value="4"/>
</dbReference>
<feature type="domain" description="Carrier" evidence="6">
    <location>
        <begin position="4181"/>
        <end position="4256"/>
    </location>
</feature>
<dbReference type="InterPro" id="IPR000253">
    <property type="entry name" value="FHA_dom"/>
</dbReference>
<dbReference type="GO" id="GO:0047527">
    <property type="term" value="F:2,3-dihydroxybenzoate-serine ligase activity"/>
    <property type="evidence" value="ECO:0007669"/>
    <property type="project" value="TreeGrafter"/>
</dbReference>
<dbReference type="InterPro" id="IPR001242">
    <property type="entry name" value="Condensation_dom"/>
</dbReference>
<keyword evidence="3" id="KW-0596">Phosphopantetheine</keyword>
<dbReference type="InterPro" id="IPR020845">
    <property type="entry name" value="AMP-binding_CS"/>
</dbReference>
<reference evidence="7 8" key="1">
    <citation type="journal article" date="2016" name="Genome Announc.">
        <title>Complete Genome and Plasmid Sequences for Rhodococcus fascians D188 and Draft Sequences for Rhodococcus Isolates PBTS 1 and PBTS 2.</title>
        <authorList>
            <person name="Stamler R.A."/>
            <person name="Vereecke D."/>
            <person name="Zhang Y."/>
            <person name="Schilkey F."/>
            <person name="Devitt N."/>
            <person name="Randall J.J."/>
        </authorList>
    </citation>
    <scope>NUCLEOTIDE SEQUENCE [LARGE SCALE GENOMIC DNA]</scope>
    <source>
        <strain evidence="7 8">PBTS2</strain>
    </source>
</reference>
<dbReference type="PATRIC" id="fig|1653479.3.peg.3184"/>
<dbReference type="Pfam" id="PF00501">
    <property type="entry name" value="AMP-binding"/>
    <property type="match status" value="6"/>
</dbReference>
<dbReference type="FunFam" id="3.40.50.980:FF:000002">
    <property type="entry name" value="Enterobactin synthetase component F"/>
    <property type="match status" value="4"/>
</dbReference>
<dbReference type="InterPro" id="IPR023213">
    <property type="entry name" value="CAT-like_dom_sf"/>
</dbReference>
<dbReference type="FunFam" id="3.40.50.980:FF:000001">
    <property type="entry name" value="Non-ribosomal peptide synthetase"/>
    <property type="match status" value="5"/>
</dbReference>
<organism evidence="7 8">
    <name type="scientific">Rhodococcoides fascians</name>
    <name type="common">Rhodococcus fascians</name>
    <dbReference type="NCBI Taxonomy" id="1828"/>
    <lineage>
        <taxon>Bacteria</taxon>
        <taxon>Bacillati</taxon>
        <taxon>Actinomycetota</taxon>
        <taxon>Actinomycetes</taxon>
        <taxon>Mycobacteriales</taxon>
        <taxon>Nocardiaceae</taxon>
        <taxon>Rhodococcoides</taxon>
    </lineage>
</organism>
<dbReference type="SMART" id="SM00823">
    <property type="entry name" value="PKS_PP"/>
    <property type="match status" value="6"/>
</dbReference>
<dbReference type="PROSITE" id="PS00455">
    <property type="entry name" value="AMP_BINDING"/>
    <property type="match status" value="6"/>
</dbReference>
<dbReference type="Gene3D" id="3.30.300.30">
    <property type="match status" value="6"/>
</dbReference>
<sequence length="6955" mass="748802">MEGAGDDDTGVDSRQHPSFPLSPAQLGMWFAQHVDPSVPANIAQYVELRGDLDVELLRRASSRAALELQSGFVRITEIDAEPRQIVDPTLDDSLGLVDLRGENDPRAAALEWMHADYSAPIDILRDRLIAATVLRIEDDVWFWYERVHHVVLDGFGAVTFMNRAAELYTSEVEGTEPTKNLASDLTKVYDIEMSYRDSSRFQADREYWASRIDGIDGVTTLAGHTAPPAPKSQIDSTALSADTMSSLDALRAETDTTMATIVIAAFAAYLAQMTGREDVVLSLPVTARTTAVLRRSGGMVSNVVPLRFDVSGDTTVETMLARVNAEVSGALRHQRYRHEDIRRDAGGASGQAAFFGPWVNIMLFFGEVRLGSMVGGINILSTGLIEDFGLNLYTSVAGATTHIDFESNPNLYGPDQSGRNHERFVDFLGRFVAAAPTDLVWDLALTDGSERALVVSEWNHTEHETTPSTLLTAFEAAAAARPDATALVYEGDVLTYGELSARVNGLARHLIDMGVGPETLVGLSVRRSFDLVVGMYAIVAAGGAWVPIDPDHPAERTAYILDSAQPRCVLISSRDDVSLPEGTDTVAVDLVDLSARSSAPVRDAERIAPLRVSNTAYVIYTSGSTGRPKGVAVEHAAIHNQMEWMLAEYPMDTTDVYLQKTATTFDVSLWGFFLPLRVGATMVLATPDGHRDSVYVANRIAENRVTVTDFVPSMLTVFVANAPANTCASLRHVFVIGEALPVETAAAFRSVCAAGLHNLYGPTEAAVSVTYHESSPQDTRTVPIGVPEWNTRAFVLDSRLRPTPVGEAGELYLAGVQLARGYVGRPDLSSDRFVANPFGGAGERMYRTGDLVRWRSDGVLDYIGRTDFQVKFRGQRIELGEIETVLLAHESISQAVTLVVQTVTGDQLVAYVVAGPGKSIDSAEAIEFAGHALPSYMVPAAVVVLDALPLNTSGKLDRKALPEPVFTSAKKYRAPQSRAEYVVAGIYEDLLGASKVGLDEDFFELGGNSLIATQLVTRVGGALGVRLGVRELFEAPTVGALAARAESAAGRGSDTPILESRERPERIPLSPAQQRMWFLNRFDPATAVYNLPFSVHLSGPLDVSALSAAFADVVERHETLRTVYPEVDGSPEQVVLNAARTPATITPIRIERHELGGRLHELVAKGFDVTIDTPFRIALFEMSPTEYELAMVLHHIAADGASFGPLARDVLLAYSSRIQGRAPEWTPLEVQYADYALWQRAVLGPETDPHSLAAREIAYWSATLEDLPDQLALPSSRPRPAVSSNAGSKLRIEIPAGLHSALADLARANNSSLFMVMQSAYALLLARLSGTTDIAIGAPVAGRGEPALDDLVGMFVNTLVLRTDVDPALSFEQLLARVRDTDLSAFAHADVPFERLVEVLNPVRSTSRHPLFQVALSLESAMSRELTVGGLRAVAAEFDVPIAKFDLQLWLTEHQVDGTAAGIDAVFEYATDLFDADLVDSFARRFLGILNAVTTDASVPVGDVDIVDAAEYESVVSTWNVSGPDVSRDVTLIDLLDAAASARPDGVAVRFGDTSLTYAEFDARTNRLARVLISHGVGPESLVAVALPRSAELVVALVAVVKAGGGYLPVDPSYPLDRVEYMLDDARPTSILFSGTDPIELPADVESRIGATFVDIDTVDLSSISDAPVTDTDRIRPLRPTNVAYVIYTSGSTGRPKGVLVPHRNVVRLLANTDAVYGFGADDVWTMFHSYAFDFSVWELWGPLLYGGTLVVVDYFTSRSPEAFHQLLVDERVTVLNQTPSAFYQLSEADRTAASTGGELSLRYVIFGGEALEQRRLSGWFERHGDRAPQLINMYGITETTVHVSYQALGSASVATTASVVGKPIAGLRVYVLDTRLHPVPVGVPGEMYVAGGQLARGYLGRAPLTAVRFVADPFASGSDAGSLLYRTGDLAQWNASGELEYLGRSDDQVKVRGFRIELGEVEAAVTAHPAVTQAAVVVREDSPGAARLVAYVVSAVANGRPTLDLEDLRTGIAELLPEYMVPSAFVALETIPLTVNGKLDRRALPAPVFEVRDFRAPTTPIEEIVADVFAEVLGVERVGLDDDFFELGGNSLIATQVVSRLGVALDATVPVRMLFEASTVALLAVRVEQAAGEGGRTALVATVRPERIPLSLAQQRMWFLNRFDVDSAAYNIPFALKLTGDLDVAALQVAIMDVIDRHESLRTVYPDTAHGPQQTILDAAQTVPNLMPIPTSAADIQRQVFALASTTFDVTVNVPIQARLFEIGPREHVIAMVVHHISADGWSMGPLARDIMIAYASRTAWENPAWMPLEVQYADYSLWQRSVLGSEDDPQSLISGQVNYWADILAGLPDQLDLPTDRPRPSRQSYQGSSIGFDVPADVHQGLSALAHTHNASLFMVVHAALAVLLARLSGTEDIAIGTPVAGRGDAALDDVVGMFVNTLVLRTDIDSGRTFSEQIGRAREVALGAFGHADLPFERLVEVLNPSRSQARHPLFQVMLSFENLTRTHVDLPGLSVDSVALDAEIAKFDLQLTVTESIGLDGRGQGMAAELTYATDLFDAETVRGFADRFVRMLTAVVADSSVAVGDIDLLDDGEHDRVVAEWNDTEHEVPAHITLVDLFDRQVALTPNATALVFEGERLTYAEFDARVNRLARHLVSLGVGPDTLVGLAIARSLDLFVGMYAIVKAGAGYVPIDPTQPADRNDYIVATAAPIRVLSTVRDHVEFPGVDTIDIDTLDTSSLSSEPLRDNDRRAPLRSRNLAYVIFTSGSTGRPKGVGVSHDAIVNRLLWMQGEYALTPRDVVLQKTPSTFDVSVWEFFWALQVGASVVIAVPDGHRDPIYLLDVIARERVSVVHFVPSMMSVFVPEVERRRSAGASLRLMFASGEALPPTTARALRRAVASVELHNLYGPTEAAVDVTYHAVTDSDSDVMPIGAPVWNTAVYVLDSRLHPTPVGVAGELYLAGTQLARGYVGRPDLTADRFVAHPFADGGARLYRTGDVVRWNRDGELEYVGRSDFQVKLRGLRIELGEIETALLAQRSVSQAVVVVRRDQLVGYVVPSGVSVDTGAVLSALRGRLAEYMVPSTLIVLPEFPLGASGKLDRKALPDPAFEVTEYREPTNDIERTVAEVYAQVLGVERVGLDDDFFELGGNSLIATQLVSRLGVALDTRIAVRELFDASSVADLAARLGTLVATGSRPPLVPQQRPQHIPLSLAQQRMWFLNKFDVESAANNIPIAVRLSGLLDRRAMQIAVADVVARHESLRTVFPETDGTAHQVIVDAQTATPELTPIEISAHQVADAMRELATTGFDLSKDLPFRTRLFEVSPTEHLLVFVVHHIAADGFSLGPLTRDVMNAYAARSMNQEPYWTSLPVDYADYSLWQREVLGSEDDPTSVVSQQIDYWTTTLAGLPDQLDVPSDRPRPAVASNSGALVRFSIDGELHRALIEASRRENASLFMLVHTSLAVLLSRLSGETDIAIGTPVAGRGEAALDDLIGMFVNTLVLRTEIDTARRFDQVLADARETDLSALAHVDVPFERLVEILNPVRSTARHPLVQVVLAFQNLGQKDLELPGLSVSGVDFETLVALFDLQFTFVESFGPSGAAQGMTFDVTYATDLFDESTVVTLGERLVKVLESVADNLSTVVGDIELLDDVEYKRVLDDWNDTDHDVDRSQTLASLGRSVESDGVALVFGDESVSYGEFDARVARLARYLVDRGVGPETTVAIAARRSVELLVGIHAIVAAGGAYVPIDPDQPAERIAHILRTAAPVCVLSTSRDSVDADGLDVIDIDVLDLSGVSDAPITDADRIGALAPTNTAYVIFTSGSTGQPKGVAVTHEAIVNRLLWMQSEYELVADDVVLQKTPVTFDVSVWELFWPLQIGATLVIAKPDGHRDPQYLLETIEAQSVTTAHFVPSLLEVFVSVVAAESSSAAASLRTLFASGEALPAEVGERVRRVLPGVALHNLYGPTEAAVDVTYHEVSEADVDLVPIGVPVWNTRTYVLDSRLSPVAPGVAGELYLAGVQLARGYLGRVDLTADRFLPDPFGEPGSRMYRTGDLVRWRESSSHTGRLEYLGRTDFQVKLRGLRIELGEIETVLRRHPSVESAVVLVRQTAVAGDQLVAYVVPASGATVDVADLTAFAARSLAGYMVPAATVVLDALPLTANGKLDRRALPAPDIEQRAFRAPTTTSEIVVSQVFRDVLGVDVVGADDEFFALGGNSLVATRVASRIGAATDTTVSVRTIFEASTVAALAAKLDELSGSGRKIPLVRTELPDFVPLSLAQRRMWFLNRFDVDSATENLPVAIELIGDLDVVALRSAVADVIERHESLRTVYPEVDGVASQVIVPAAQVAPELAPTKVTADDVTAALTEFFVQGFDVTAAPPLRAILLELDSNRHVLALATHHIAADGFSIGPMTRDLMVAYAARSAGSEPGWAPLAVRYADYTLWQQTVLGSESDPDSPVSGQIRHWTRTLSGLPDESTFPGDRVRPDRSSYRGGNIRLTLDAQTHARLGAVARANQSSLFMVLHSALAVLLSRLSGETDIAIGTPVAGRGEAALDDVIGMFVNTLVLRTEIDPGAAFTELLARTRNTDLSAFAHAEVPFERLVEVLDPPRSAARHPLIQVMLTVQNMEQTELELPGLTVRGVDLDVETAKFDIQFTFTENQADGSSAIDVTFARDLYDEDTARAFGERLVRVLESVGTDAEQPVGDIPVMDAAERDHVLALAQDAPAVADSADSIVSLFAARVAENPDATAVVFDGRSRTYGDIDTESTALARVLVAQGVGRESAVAVVLPRTADLVVALLAVLKAGGAYVPIDPSYPADRIEFVLADSRPAAVLTWTGVEVALPPELPRVDMDTPADESRFATDVLPTVTAAEAAYVIYTSGSTGTPKGVVVPHRNVVRLLANTQRHFDFGPADVWTLFHSYAFDFSVWELWGPLTTGGTVVVVDYFTSRSPEALRELLIRERVTVLNQTPSAFYQFDQADRTASGAAEYALRYVVFGGEALELRRLSGWFDRHGDRSPQLVNMYGITETTVHVSHRALDAQAAAEASGSLVGRAISGLSVYVLDARLGLVPAGVPGEMYVSGGQVARGYLGRPDLTATRFVADPFAGDGSVLYRTGDVARWSPTGELEFVGRADDQVKIRGFRIELGEVESSVLSAPAVGQAAVIVREDAPGAARLVAYLVPATGSTIDVDAVRASVAEQLPEYMVPSAFVVLDAIPLTTNGKLDRRALPEPAARTREFRQPTTPIESMVAEVFADVLGLDRVGLDDDFFELGGNSLVATQVVSRLGASADTTVPVRALFEAPTVAALAARVEQGSGARPALVPGPRPDRVPLSLAQQRMWFLNRFDSDSTAYNIPFALRLSGDLNVGALQSAVSDVIERHETLRSVYPDSPEGPHQVVVPMSQVPTTLDVIDTDAESVTARVLELLASTFDVTAEVPLKTSLFRVSDTDFVLAMVVHHISADGLSMMPLSTDVMTAYAARTRKSDPAWAPLPVQYADYALWQRDVLGSEDDAESIAAQQIRYWSAALSELPEQIELPLDRPRPASQTFRGNRIDFRIDVDAHARLAELARAHNATVFMAVHAAFAVLLSRISGSSDIVVGTPIAGRGEAEIENLVGMFVNTLVLRLDVPGEATFGDLLDAARETDLQAFANSDIPFERLVDVVNPTRSTARHPLFQVGFSFQNFARREFELDGLEISALDTETGNSQFDLHLIVSDAQQGDGAAGGFDALLTYATDLFDESTARSLVARFEAVLAAVVASPSTPIGDLDVLLDGERSAIVEDWNDTVHDFGAVEHTTLPDLFGAAAERDRAAVALVHDDGVVTYGEFAERVSQLARHLIGMGVGPEVPVGLAIRRSVDLLVGMYAISTAGGAYVPIDPDQPAERNALVLETAAPACILISGDVGAEITDAAPIVDLARFDADAYSGGPVDASERTGALTAANTAYVIFTSGSTGRPKGVAVSHGAVVNQLNWLRAEYALDETDAALLKTAATFDLSVWEFWSQLTSGGRLVVAEADGHRDPDYLLELIRTQSVTTLHLVPSMLSMLGTVAAGEVSPSLRRVLAIGEALPAAVAQEFRKRNGSTDLHNLYGPTEAAVSVTAHAVTDADTTAVPIGVPEANTTVFVLDSRLHPVPAGVSGELYLAGAQLARGYFGRADLTSERFVANPFDANGSRMYRTGDLVRWRVPVVDGTPAPAHLEYIDRADFQVKIRGFRIELGEIEAALRSQPAVADSAVVVHSGESMGDQLVAYVVGRAGEVVDVAHVESELSHLVPSYMVPAAFVVLEALPLNANGKLDRKALPAPHFEATEFRAPVTPIEEIVATTVAELLGLDRAGLDDDFFALGGNSLIATQLVSRLGQALDAQIPVRSVFAASTVAGLAAHIAPLVGGGARRELTVRERPDRLPLSIAQERMWTINRIDPGSSAYNIPVAVRLTGALDIASLRGAFDDVLGRHEILRTAYPDSVDGPVQQIGGVADVGVELEPEQVAPDAVVSRLTDVLGAGFDVTKTVPVRAALLQVGDDEHVLAVVAHHIAADGFSMGPLIRDVMVAYTARVAGEMPSWAPLPVQYADFALWQRDVLGREDDPDSPLAKQLAYWTDELAGAPEQLALPLDRPRPPRPTMEGASYGFTFGSDVASAIEKIAREHAATTFMVVHSAFAVLLGRLSNSSDISIGTPTAGRGEEQLDDLVGMFVNTLVLRTQIDPNGTFLDLVRQAKDKDLAAFGHADVPFERLVDALGRARSSAYTPLFQAMLTFQNHATGTFELPGLQVQALPAGDDQAKFDLQLTAVENFDETGALQDIEATFTYATSIFDESTIATFAERLSKILRTVVSDPEVVLRSIDILTDEEKAEFAPRAKPKTVDDLPQLIADAAATAPDAVALEHESASVDFAALNAKLTQMSATMGAAMKPQALVTVTLSTLIPGILPALGAEGLSTALASLIQRAESVIASS</sequence>
<dbReference type="GO" id="GO:0043041">
    <property type="term" value="P:amino acid activation for nonribosomal peptide biosynthetic process"/>
    <property type="evidence" value="ECO:0007669"/>
    <property type="project" value="TreeGrafter"/>
</dbReference>
<feature type="domain" description="Carrier" evidence="6">
    <location>
        <begin position="5243"/>
        <end position="5318"/>
    </location>
</feature>
<dbReference type="GO" id="GO:0031177">
    <property type="term" value="F:phosphopantetheine binding"/>
    <property type="evidence" value="ECO:0007669"/>
    <property type="project" value="InterPro"/>
</dbReference>
<dbReference type="InterPro" id="IPR000873">
    <property type="entry name" value="AMP-dep_synth/lig_dom"/>
</dbReference>
<dbReference type="PROSITE" id="PS50075">
    <property type="entry name" value="CARRIER"/>
    <property type="match status" value="6"/>
</dbReference>
<dbReference type="GO" id="GO:0009239">
    <property type="term" value="P:enterobactin biosynthetic process"/>
    <property type="evidence" value="ECO:0007669"/>
    <property type="project" value="TreeGrafter"/>
</dbReference>
<dbReference type="NCBIfam" id="NF003417">
    <property type="entry name" value="PRK04813.1"/>
    <property type="match status" value="6"/>
</dbReference>
<gene>
    <name evidence="7" type="primary">tycC_2</name>
    <name evidence="7" type="ORF">A3Q41_03144</name>
</gene>
<feature type="domain" description="Carrier" evidence="6">
    <location>
        <begin position="2057"/>
        <end position="2132"/>
    </location>
</feature>
<dbReference type="Gene3D" id="3.40.50.980">
    <property type="match status" value="8"/>
</dbReference>
<dbReference type="KEGG" id="rhs:A3Q41_03144"/>
<dbReference type="InterPro" id="IPR036736">
    <property type="entry name" value="ACP-like_sf"/>
</dbReference>
<dbReference type="InterPro" id="IPR009081">
    <property type="entry name" value="PP-bd_ACP"/>
</dbReference>
<feature type="domain" description="Carrier" evidence="6">
    <location>
        <begin position="3115"/>
        <end position="3190"/>
    </location>
</feature>
<dbReference type="Gene3D" id="1.10.1200.10">
    <property type="entry name" value="ACP-like"/>
    <property type="match status" value="5"/>
</dbReference>
<comment type="similarity">
    <text evidence="2">Belongs to the ATP-dependent AMP-binding enzyme family.</text>
</comment>
<dbReference type="InterPro" id="IPR025110">
    <property type="entry name" value="AMP-bd_C"/>
</dbReference>
<dbReference type="GO" id="GO:0005829">
    <property type="term" value="C:cytosol"/>
    <property type="evidence" value="ECO:0007669"/>
    <property type="project" value="TreeGrafter"/>
</dbReference>
<dbReference type="CDD" id="cd17643">
    <property type="entry name" value="A_NRPS_Cytc1-like"/>
    <property type="match status" value="2"/>
</dbReference>
<dbReference type="InterPro" id="IPR006162">
    <property type="entry name" value="Ppantetheine_attach_site"/>
</dbReference>
<dbReference type="FunFam" id="3.40.50.12780:FF:000012">
    <property type="entry name" value="Non-ribosomal peptide synthetase"/>
    <property type="match status" value="6"/>
</dbReference>
<dbReference type="UniPathway" id="UPA00011"/>
<dbReference type="PANTHER" id="PTHR45527:SF1">
    <property type="entry name" value="FATTY ACID SYNTHASE"/>
    <property type="match status" value="1"/>
</dbReference>
<feature type="domain" description="Carrier" evidence="6">
    <location>
        <begin position="6314"/>
        <end position="6389"/>
    </location>
</feature>
<accession>A0A143QMQ2</accession>
<dbReference type="SUPFAM" id="SSF47336">
    <property type="entry name" value="ACP-like"/>
    <property type="match status" value="6"/>
</dbReference>
<dbReference type="InterPro" id="IPR020806">
    <property type="entry name" value="PKS_PP-bd"/>
</dbReference>
<dbReference type="FunFam" id="1.10.1200.10:FF:000005">
    <property type="entry name" value="Nonribosomal peptide synthetase 1"/>
    <property type="match status" value="3"/>
</dbReference>
<evidence type="ECO:0000256" key="1">
    <source>
        <dbReference type="ARBA" id="ARBA00001957"/>
    </source>
</evidence>
<evidence type="ECO:0000256" key="3">
    <source>
        <dbReference type="ARBA" id="ARBA00022450"/>
    </source>
</evidence>
<dbReference type="Pfam" id="PF00550">
    <property type="entry name" value="PP-binding"/>
    <property type="match status" value="6"/>
</dbReference>
<name>A0A143QMQ2_RHOFA</name>
<keyword evidence="4" id="KW-0597">Phosphoprotein</keyword>
<evidence type="ECO:0000313" key="8">
    <source>
        <dbReference type="Proteomes" id="UP000076038"/>
    </source>
</evidence>
<dbReference type="CDD" id="cd19540">
    <property type="entry name" value="LCL_NRPS-like"/>
    <property type="match status" value="6"/>
</dbReference>
<evidence type="ECO:0000256" key="2">
    <source>
        <dbReference type="ARBA" id="ARBA00006432"/>
    </source>
</evidence>
<dbReference type="InterPro" id="IPR029058">
    <property type="entry name" value="AB_hydrolase_fold"/>
</dbReference>
<comment type="cofactor">
    <cofactor evidence="1">
        <name>pantetheine 4'-phosphate</name>
        <dbReference type="ChEBI" id="CHEBI:47942"/>
    </cofactor>
</comment>
<dbReference type="PANTHER" id="PTHR45527">
    <property type="entry name" value="NONRIBOSOMAL PEPTIDE SYNTHETASE"/>
    <property type="match status" value="1"/>
</dbReference>
<evidence type="ECO:0000313" key="7">
    <source>
        <dbReference type="EMBL" id="AMY24435.1"/>
    </source>
</evidence>
<dbReference type="SUPFAM" id="SSF52777">
    <property type="entry name" value="CoA-dependent acyltransferases"/>
    <property type="match status" value="14"/>
</dbReference>
<dbReference type="InterPro" id="IPR010071">
    <property type="entry name" value="AA_adenyl_dom"/>
</dbReference>
<dbReference type="FunFam" id="2.30.38.10:FF:000001">
    <property type="entry name" value="Non-ribosomal peptide synthetase PvdI"/>
    <property type="match status" value="3"/>
</dbReference>
<dbReference type="SUPFAM" id="SSF56801">
    <property type="entry name" value="Acetyl-CoA synthetase-like"/>
    <property type="match status" value="6"/>
</dbReference>
<evidence type="ECO:0000259" key="6">
    <source>
        <dbReference type="PROSITE" id="PS50075"/>
    </source>
</evidence>
<feature type="domain" description="FHA" evidence="5">
    <location>
        <begin position="6662"/>
        <end position="6716"/>
    </location>
</feature>
<dbReference type="FunFam" id="3.30.300.30:FF:000010">
    <property type="entry name" value="Enterobactin synthetase component F"/>
    <property type="match status" value="4"/>
</dbReference>
<dbReference type="PROSITE" id="PS00012">
    <property type="entry name" value="PHOSPHOPANTETHEINE"/>
    <property type="match status" value="6"/>
</dbReference>
<dbReference type="Gene3D" id="3.40.50.1820">
    <property type="entry name" value="alpha/beta hydrolase"/>
    <property type="match status" value="1"/>
</dbReference>
<dbReference type="EMBL" id="CP015220">
    <property type="protein sequence ID" value="AMY24435.1"/>
    <property type="molecule type" value="Genomic_DNA"/>
</dbReference>
<dbReference type="InterPro" id="IPR045851">
    <property type="entry name" value="AMP-bd_C_sf"/>
</dbReference>
<evidence type="ECO:0000259" key="5">
    <source>
        <dbReference type="PROSITE" id="PS50006"/>
    </source>
</evidence>
<dbReference type="CDD" id="cd17646">
    <property type="entry name" value="A_NRPS_AB3403-like"/>
    <property type="match status" value="4"/>
</dbReference>
<dbReference type="PROSITE" id="PS50006">
    <property type="entry name" value="FHA_DOMAIN"/>
    <property type="match status" value="1"/>
</dbReference>
<dbReference type="GO" id="GO:0008610">
    <property type="term" value="P:lipid biosynthetic process"/>
    <property type="evidence" value="ECO:0007669"/>
    <property type="project" value="UniProtKB-ARBA"/>
</dbReference>
<dbReference type="Gene3D" id="3.40.50.12780">
    <property type="entry name" value="N-terminal domain of ligase-like"/>
    <property type="match status" value="2"/>
</dbReference>
<dbReference type="Pfam" id="PF13193">
    <property type="entry name" value="AMP-binding_C"/>
    <property type="match status" value="6"/>
</dbReference>
<dbReference type="Pfam" id="PF00668">
    <property type="entry name" value="Condensation"/>
    <property type="match status" value="7"/>
</dbReference>
<keyword evidence="8" id="KW-1185">Reference proteome</keyword>
<dbReference type="InterPro" id="IPR042099">
    <property type="entry name" value="ANL_N_sf"/>
</dbReference>
<dbReference type="Gene3D" id="3.30.559.10">
    <property type="entry name" value="Chloramphenicol acetyltransferase-like domain"/>
    <property type="match status" value="7"/>
</dbReference>
<protein>
    <submittedName>
        <fullName evidence="7">Tyrocidine synthase 3</fullName>
    </submittedName>
</protein>
<dbReference type="NCBIfam" id="TIGR01733">
    <property type="entry name" value="AA-adenyl-dom"/>
    <property type="match status" value="6"/>
</dbReference>
<dbReference type="NCBIfam" id="NF004282">
    <property type="entry name" value="PRK05691.1"/>
    <property type="match status" value="7"/>
</dbReference>
<dbReference type="Gene3D" id="3.30.559.30">
    <property type="entry name" value="Nonribosomal peptide synthetase, condensation domain"/>
    <property type="match status" value="7"/>
</dbReference>
<dbReference type="GO" id="GO:0009366">
    <property type="term" value="C:enterobactin synthetase complex"/>
    <property type="evidence" value="ECO:0007669"/>
    <property type="project" value="TreeGrafter"/>
</dbReference>
<evidence type="ECO:0000256" key="4">
    <source>
        <dbReference type="ARBA" id="ARBA00022553"/>
    </source>
</evidence>
<proteinExistence type="inferred from homology"/>
<feature type="domain" description="Carrier" evidence="6">
    <location>
        <begin position="974"/>
        <end position="1049"/>
    </location>
</feature>
<reference evidence="8" key="2">
    <citation type="submission" date="2016-04" db="EMBL/GenBank/DDBJ databases">
        <title>Complete Genome and Plasmid Sequences for Rhodococcus fascians D188 and Draft Sequences for Rhodococcus spp. Isolates PBTS 1 and PBTS 2.</title>
        <authorList>
            <person name="Stamer R."/>
            <person name="Vereecke D."/>
            <person name="Zhang Y."/>
            <person name="Schilkey F."/>
            <person name="Devitt N."/>
            <person name="Randall J."/>
        </authorList>
    </citation>
    <scope>NUCLEOTIDE SEQUENCE [LARGE SCALE GENOMIC DNA]</scope>
    <source>
        <strain evidence="8">PBTS2</strain>
    </source>
</reference>
<dbReference type="Proteomes" id="UP000076038">
    <property type="component" value="Chromosome"/>
</dbReference>